<dbReference type="SUPFAM" id="SSF46785">
    <property type="entry name" value="Winged helix' DNA-binding domain"/>
    <property type="match status" value="1"/>
</dbReference>
<dbReference type="PRINTS" id="PR00033">
    <property type="entry name" value="HTHASNC"/>
</dbReference>
<reference evidence="5 6" key="1">
    <citation type="submission" date="2019-06" db="EMBL/GenBank/DDBJ databases">
        <authorList>
            <person name="Jiang L."/>
        </authorList>
    </citation>
    <scope>NUCLEOTIDE SEQUENCE [LARGE SCALE GENOMIC DNA]</scope>
    <source>
        <strain evidence="5 6">YIM 48858</strain>
    </source>
</reference>
<dbReference type="Proteomes" id="UP000305709">
    <property type="component" value="Unassembled WGS sequence"/>
</dbReference>
<keyword evidence="6" id="KW-1185">Reference proteome</keyword>
<dbReference type="PROSITE" id="PS50949">
    <property type="entry name" value="HTH_GNTR"/>
    <property type="match status" value="1"/>
</dbReference>
<dbReference type="CDD" id="cd07377">
    <property type="entry name" value="WHTH_GntR"/>
    <property type="match status" value="1"/>
</dbReference>
<evidence type="ECO:0000313" key="5">
    <source>
        <dbReference type="EMBL" id="TNC63591.1"/>
    </source>
</evidence>
<comment type="caution">
    <text evidence="5">The sequence shown here is derived from an EMBL/GenBank/DDBJ whole genome shotgun (WGS) entry which is preliminary data.</text>
</comment>
<proteinExistence type="predicted"/>
<protein>
    <submittedName>
        <fullName evidence="5">GntR family transcriptional regulator</fullName>
    </submittedName>
</protein>
<dbReference type="InterPro" id="IPR011711">
    <property type="entry name" value="GntR_C"/>
</dbReference>
<keyword evidence="2" id="KW-0238">DNA-binding</keyword>
<evidence type="ECO:0000313" key="6">
    <source>
        <dbReference type="Proteomes" id="UP000305709"/>
    </source>
</evidence>
<dbReference type="PANTHER" id="PTHR43537">
    <property type="entry name" value="TRANSCRIPTIONAL REGULATOR, GNTR FAMILY"/>
    <property type="match status" value="1"/>
</dbReference>
<evidence type="ECO:0000256" key="3">
    <source>
        <dbReference type="ARBA" id="ARBA00023163"/>
    </source>
</evidence>
<evidence type="ECO:0000256" key="1">
    <source>
        <dbReference type="ARBA" id="ARBA00023015"/>
    </source>
</evidence>
<dbReference type="PRINTS" id="PR00035">
    <property type="entry name" value="HTHGNTR"/>
</dbReference>
<gene>
    <name evidence="5" type="ORF">FHG71_19265</name>
</gene>
<dbReference type="EMBL" id="VDFV01000048">
    <property type="protein sequence ID" value="TNC63591.1"/>
    <property type="molecule type" value="Genomic_DNA"/>
</dbReference>
<dbReference type="Pfam" id="PF07729">
    <property type="entry name" value="FCD"/>
    <property type="match status" value="1"/>
</dbReference>
<organism evidence="5 6">
    <name type="scientific">Rubellimicrobium roseum</name>
    <dbReference type="NCBI Taxonomy" id="687525"/>
    <lineage>
        <taxon>Bacteria</taxon>
        <taxon>Pseudomonadati</taxon>
        <taxon>Pseudomonadota</taxon>
        <taxon>Alphaproteobacteria</taxon>
        <taxon>Rhodobacterales</taxon>
        <taxon>Roseobacteraceae</taxon>
        <taxon>Rubellimicrobium</taxon>
    </lineage>
</organism>
<dbReference type="InterPro" id="IPR000485">
    <property type="entry name" value="AsnC-type_HTH_dom"/>
</dbReference>
<keyword evidence="1" id="KW-0805">Transcription regulation</keyword>
<dbReference type="GO" id="GO:0043565">
    <property type="term" value="F:sequence-specific DNA binding"/>
    <property type="evidence" value="ECO:0007669"/>
    <property type="project" value="InterPro"/>
</dbReference>
<dbReference type="AlphaFoldDB" id="A0A5C4NBX6"/>
<dbReference type="Gene3D" id="1.20.120.530">
    <property type="entry name" value="GntR ligand-binding domain-like"/>
    <property type="match status" value="1"/>
</dbReference>
<dbReference type="InterPro" id="IPR000524">
    <property type="entry name" value="Tscrpt_reg_HTH_GntR"/>
</dbReference>
<name>A0A5C4NBX6_9RHOB</name>
<feature type="domain" description="HTH gntR-type" evidence="4">
    <location>
        <begin position="34"/>
        <end position="101"/>
    </location>
</feature>
<dbReference type="GO" id="GO:0003700">
    <property type="term" value="F:DNA-binding transcription factor activity"/>
    <property type="evidence" value="ECO:0007669"/>
    <property type="project" value="InterPro"/>
</dbReference>
<evidence type="ECO:0000259" key="4">
    <source>
        <dbReference type="PROSITE" id="PS50949"/>
    </source>
</evidence>
<dbReference type="SMART" id="SM00345">
    <property type="entry name" value="HTH_GNTR"/>
    <property type="match status" value="1"/>
</dbReference>
<dbReference type="Pfam" id="PF00392">
    <property type="entry name" value="GntR"/>
    <property type="match status" value="1"/>
</dbReference>
<sequence length="246" mass="26782">MQAPALPFCDPANEECRHLQLSVDGDAAKKDAPISQSGLVYEALSAAIMKGELAPGAKLSEPAIAEQLGVSRAPVREAIRRLQERGVVHHTANQGARVVAPTLEQFLALLDVREALEGMTSRLAATAMSEEAVADLRALVAEHGTAFSEDPTGPYMQESRDTDFHVRIARGCGNPVLTDLLCVQFYPQLKLCRLQHRGQKGRGLAAWKEHDRIAQAIADRDGELAELLMRRHIRAARAALLQSQGR</sequence>
<evidence type="ECO:0000256" key="2">
    <source>
        <dbReference type="ARBA" id="ARBA00023125"/>
    </source>
</evidence>
<dbReference type="InterPro" id="IPR008920">
    <property type="entry name" value="TF_FadR/GntR_C"/>
</dbReference>
<accession>A0A5C4NBX6</accession>
<dbReference type="OrthoDB" id="9028214at2"/>
<dbReference type="Gene3D" id="1.10.10.10">
    <property type="entry name" value="Winged helix-like DNA-binding domain superfamily/Winged helix DNA-binding domain"/>
    <property type="match status" value="1"/>
</dbReference>
<dbReference type="SMART" id="SM00895">
    <property type="entry name" value="FCD"/>
    <property type="match status" value="1"/>
</dbReference>
<dbReference type="PANTHER" id="PTHR43537:SF49">
    <property type="entry name" value="TRANSCRIPTIONAL REGULATORY PROTEIN"/>
    <property type="match status" value="1"/>
</dbReference>
<dbReference type="InterPro" id="IPR036390">
    <property type="entry name" value="WH_DNA-bd_sf"/>
</dbReference>
<dbReference type="InterPro" id="IPR036388">
    <property type="entry name" value="WH-like_DNA-bd_sf"/>
</dbReference>
<dbReference type="SUPFAM" id="SSF48008">
    <property type="entry name" value="GntR ligand-binding domain-like"/>
    <property type="match status" value="1"/>
</dbReference>
<keyword evidence="3" id="KW-0804">Transcription</keyword>